<protein>
    <recommendedName>
        <fullName evidence="2">Rhodanese domain-containing protein</fullName>
    </recommendedName>
</protein>
<dbReference type="SMART" id="SM00450">
    <property type="entry name" value="RHOD"/>
    <property type="match status" value="1"/>
</dbReference>
<accession>W0JPX0</accession>
<dbReference type="Proteomes" id="UP000019024">
    <property type="component" value="Chromosome"/>
</dbReference>
<evidence type="ECO:0000256" key="1">
    <source>
        <dbReference type="SAM" id="MobiDB-lite"/>
    </source>
</evidence>
<dbReference type="EMBL" id="CP007055">
    <property type="protein sequence ID" value="AHG00649.1"/>
    <property type="molecule type" value="Genomic_DNA"/>
</dbReference>
<dbReference type="PROSITE" id="PS51257">
    <property type="entry name" value="PROKAR_LIPOPROTEIN"/>
    <property type="match status" value="1"/>
</dbReference>
<feature type="region of interest" description="Disordered" evidence="1">
    <location>
        <begin position="29"/>
        <end position="48"/>
    </location>
</feature>
<gene>
    <name evidence="3" type="ORF">HALLA_19510</name>
</gene>
<dbReference type="HOGENOM" id="CLU_1113899_0_0_2"/>
<evidence type="ECO:0000259" key="2">
    <source>
        <dbReference type="PROSITE" id="PS50206"/>
    </source>
</evidence>
<dbReference type="Pfam" id="PF00581">
    <property type="entry name" value="Rhodanese"/>
    <property type="match status" value="1"/>
</dbReference>
<keyword evidence="4" id="KW-1185">Reference proteome</keyword>
<reference evidence="3 4" key="1">
    <citation type="submission" date="2014-01" db="EMBL/GenBank/DDBJ databases">
        <authorList>
            <consortium name="DOE Joint Genome Institute"/>
            <person name="Anderson I."/>
            <person name="Huntemann M."/>
            <person name="Han J."/>
            <person name="Chen A."/>
            <person name="Kyrpides N."/>
            <person name="Mavromatis K."/>
            <person name="Markowitz V."/>
            <person name="Palaniappan K."/>
            <person name="Ivanova N."/>
            <person name="Schaumberg A."/>
            <person name="Pati A."/>
            <person name="Liolios K."/>
            <person name="Nordberg H.P."/>
            <person name="Cantor M.N."/>
            <person name="Hua S.X."/>
            <person name="Woyke T."/>
        </authorList>
    </citation>
    <scope>NUCLEOTIDE SEQUENCE [LARGE SCALE GENOMIC DNA]</scope>
    <source>
        <strain evidence="3 4">XH-48</strain>
    </source>
</reference>
<dbReference type="CDD" id="cd00158">
    <property type="entry name" value="RHOD"/>
    <property type="match status" value="1"/>
</dbReference>
<sequence>MNRRSLLAAAGGSSLAIVAGCIDDIGIDGAGGDDESGDGSAYETGSFDGEEVPLVPVEEAHEWYENEEARFVDTRGVSQYDAGHIPGAVLSPAIESEGEDPTDDWSTDTHVVTYCNCPNSLAVQRGAEFKSDGFDEVYAIEEGYGGWEDAEYPIERNETDVDVETYEIEGESDPDYDGEYVHISTADGGSYEIATVESDGTYETEIRFPDLSSDSELIVDAPDYTVEGTLAEFTSEPVTVDS</sequence>
<evidence type="ECO:0000313" key="4">
    <source>
        <dbReference type="Proteomes" id="UP000019024"/>
    </source>
</evidence>
<proteinExistence type="predicted"/>
<dbReference type="InterPro" id="IPR001763">
    <property type="entry name" value="Rhodanese-like_dom"/>
</dbReference>
<dbReference type="KEGG" id="hlr:HALLA_19510"/>
<dbReference type="STRING" id="797299.HALLA_19510"/>
<dbReference type="PROSITE" id="PS50206">
    <property type="entry name" value="RHODANESE_3"/>
    <property type="match status" value="1"/>
</dbReference>
<name>W0JPX0_9EURY</name>
<dbReference type="AlphaFoldDB" id="W0JPX0"/>
<dbReference type="OrthoDB" id="252224at2157"/>
<dbReference type="eggNOG" id="arCOG02021">
    <property type="taxonomic scope" value="Archaea"/>
</dbReference>
<dbReference type="GeneID" id="25146575"/>
<feature type="domain" description="Rhodanese" evidence="2">
    <location>
        <begin position="65"/>
        <end position="156"/>
    </location>
</feature>
<dbReference type="RefSeq" id="WP_049953902.1">
    <property type="nucleotide sequence ID" value="NZ_CP007055.1"/>
</dbReference>
<dbReference type="Gene3D" id="3.40.250.10">
    <property type="entry name" value="Rhodanese-like domain"/>
    <property type="match status" value="1"/>
</dbReference>
<dbReference type="SUPFAM" id="SSF52821">
    <property type="entry name" value="Rhodanese/Cell cycle control phosphatase"/>
    <property type="match status" value="1"/>
</dbReference>
<evidence type="ECO:0000313" key="3">
    <source>
        <dbReference type="EMBL" id="AHG00649.1"/>
    </source>
</evidence>
<dbReference type="InterPro" id="IPR036873">
    <property type="entry name" value="Rhodanese-like_dom_sf"/>
</dbReference>
<organism evidence="3 4">
    <name type="scientific">Halostagnicola larsenii XH-48</name>
    <dbReference type="NCBI Taxonomy" id="797299"/>
    <lineage>
        <taxon>Archaea</taxon>
        <taxon>Methanobacteriati</taxon>
        <taxon>Methanobacteriota</taxon>
        <taxon>Stenosarchaea group</taxon>
        <taxon>Halobacteria</taxon>
        <taxon>Halobacteriales</taxon>
        <taxon>Natrialbaceae</taxon>
        <taxon>Halostagnicola</taxon>
    </lineage>
</organism>